<evidence type="ECO:0000313" key="12">
    <source>
        <dbReference type="EnsemblPlants" id="cds.evm.model.01.2795"/>
    </source>
</evidence>
<evidence type="ECO:0000256" key="3">
    <source>
        <dbReference type="ARBA" id="ARBA00022833"/>
    </source>
</evidence>
<feature type="region of interest" description="Disordered" evidence="10">
    <location>
        <begin position="1"/>
        <end position="24"/>
    </location>
</feature>
<organism evidence="12 13">
    <name type="scientific">Cannabis sativa</name>
    <name type="common">Hemp</name>
    <name type="synonym">Marijuana</name>
    <dbReference type="NCBI Taxonomy" id="3483"/>
    <lineage>
        <taxon>Eukaryota</taxon>
        <taxon>Viridiplantae</taxon>
        <taxon>Streptophyta</taxon>
        <taxon>Embryophyta</taxon>
        <taxon>Tracheophyta</taxon>
        <taxon>Spermatophyta</taxon>
        <taxon>Magnoliopsida</taxon>
        <taxon>eudicotyledons</taxon>
        <taxon>Gunneridae</taxon>
        <taxon>Pentapetalae</taxon>
        <taxon>rosids</taxon>
        <taxon>fabids</taxon>
        <taxon>Rosales</taxon>
        <taxon>Cannabaceae</taxon>
        <taxon>Cannabis</taxon>
    </lineage>
</organism>
<evidence type="ECO:0000256" key="6">
    <source>
        <dbReference type="ARBA" id="ARBA00023163"/>
    </source>
</evidence>
<dbReference type="Pfam" id="PF02701">
    <property type="entry name" value="Zn_ribbon_Dof"/>
    <property type="match status" value="1"/>
</dbReference>
<dbReference type="GO" id="GO:0008270">
    <property type="term" value="F:zinc ion binding"/>
    <property type="evidence" value="ECO:0007669"/>
    <property type="project" value="UniProtKB-KW"/>
</dbReference>
<sequence>MPSESGDKKQAARPQLSMGHLPPAHPEPLPCPRCDSINTKFCYYNNYNLLQPRHFCKGCRRYWTHGGALRDIPVGGGTLNTQTDSSAVSQAQVNLNNGSVAGGVGFTSLLNCQAPGGFLALGGFGLGVDEIGLGYGYGGRGVWAFPEVGEFVNGGGGTAVGPGSTSGCNAWQQMNGSDGGLVDGGGDCSYWPDLAISMSGKGLK</sequence>
<protein>
    <recommendedName>
        <fullName evidence="9">Dof zinc finger protein</fullName>
    </recommendedName>
</protein>
<evidence type="ECO:0000256" key="2">
    <source>
        <dbReference type="ARBA" id="ARBA00022771"/>
    </source>
</evidence>
<dbReference type="Gramene" id="evm.model.01.2795">
    <property type="protein sequence ID" value="cds.evm.model.01.2795"/>
    <property type="gene ID" value="evm.TU.01.2795"/>
</dbReference>
<dbReference type="AlphaFoldDB" id="A0A803NMP1"/>
<dbReference type="PANTHER" id="PTHR31992">
    <property type="entry name" value="DOF ZINC FINGER PROTEIN DOF1.4-RELATED"/>
    <property type="match status" value="1"/>
</dbReference>
<dbReference type="PROSITE" id="PS50884">
    <property type="entry name" value="ZF_DOF_2"/>
    <property type="match status" value="1"/>
</dbReference>
<reference evidence="12" key="2">
    <citation type="submission" date="2021-03" db="UniProtKB">
        <authorList>
            <consortium name="EnsemblPlants"/>
        </authorList>
    </citation>
    <scope>IDENTIFICATION</scope>
</reference>
<keyword evidence="4 9" id="KW-0805">Transcription regulation</keyword>
<evidence type="ECO:0000259" key="11">
    <source>
        <dbReference type="PROSITE" id="PS50884"/>
    </source>
</evidence>
<dbReference type="GO" id="GO:0003700">
    <property type="term" value="F:DNA-binding transcription factor activity"/>
    <property type="evidence" value="ECO:0007669"/>
    <property type="project" value="UniProtKB-UniRule"/>
</dbReference>
<keyword evidence="2 8" id="KW-0863">Zinc-finger</keyword>
<evidence type="ECO:0000256" key="4">
    <source>
        <dbReference type="ARBA" id="ARBA00023015"/>
    </source>
</evidence>
<dbReference type="EMBL" id="UZAU01000081">
    <property type="status" value="NOT_ANNOTATED_CDS"/>
    <property type="molecule type" value="Genomic_DNA"/>
</dbReference>
<keyword evidence="3 9" id="KW-0862">Zinc</keyword>
<dbReference type="PANTHER" id="PTHR31992:SF312">
    <property type="entry name" value="DOF ZINC FINGER PROTEIN DOF1.6"/>
    <property type="match status" value="1"/>
</dbReference>
<evidence type="ECO:0000256" key="10">
    <source>
        <dbReference type="SAM" id="MobiDB-lite"/>
    </source>
</evidence>
<dbReference type="InterPro" id="IPR045174">
    <property type="entry name" value="Dof"/>
</dbReference>
<evidence type="ECO:0000256" key="1">
    <source>
        <dbReference type="ARBA" id="ARBA00022723"/>
    </source>
</evidence>
<comment type="function">
    <text evidence="9">Transcription factor that binds specifically to a 5'-AA[AG]G-3' consensus core sequence.</text>
</comment>
<dbReference type="OMA" id="MSIGYLG"/>
<reference evidence="12" key="1">
    <citation type="submission" date="2018-11" db="EMBL/GenBank/DDBJ databases">
        <authorList>
            <person name="Grassa J C."/>
        </authorList>
    </citation>
    <scope>NUCLEOTIDE SEQUENCE [LARGE SCALE GENOMIC DNA]</scope>
</reference>
<proteinExistence type="predicted"/>
<evidence type="ECO:0000256" key="9">
    <source>
        <dbReference type="RuleBase" id="RU369094"/>
    </source>
</evidence>
<accession>A0A803NMP1</accession>
<name>A0A803NMP1_CANSA</name>
<evidence type="ECO:0000256" key="5">
    <source>
        <dbReference type="ARBA" id="ARBA00023125"/>
    </source>
</evidence>
<evidence type="ECO:0000313" key="13">
    <source>
        <dbReference type="Proteomes" id="UP000596661"/>
    </source>
</evidence>
<dbReference type="InterPro" id="IPR003851">
    <property type="entry name" value="Znf_Dof"/>
</dbReference>
<dbReference type="Proteomes" id="UP000596661">
    <property type="component" value="Chromosome 1"/>
</dbReference>
<feature type="compositionally biased region" description="Basic and acidic residues" evidence="10">
    <location>
        <begin position="1"/>
        <end position="10"/>
    </location>
</feature>
<keyword evidence="5 8" id="KW-0238">DNA-binding</keyword>
<evidence type="ECO:0000256" key="7">
    <source>
        <dbReference type="ARBA" id="ARBA00023242"/>
    </source>
</evidence>
<dbReference type="PROSITE" id="PS01361">
    <property type="entry name" value="ZF_DOF_1"/>
    <property type="match status" value="1"/>
</dbReference>
<evidence type="ECO:0000256" key="8">
    <source>
        <dbReference type="PROSITE-ProRule" id="PRU00071"/>
    </source>
</evidence>
<keyword evidence="6 9" id="KW-0804">Transcription</keyword>
<keyword evidence="7 8" id="KW-0539">Nucleus</keyword>
<comment type="subcellular location">
    <subcellularLocation>
        <location evidence="8 9">Nucleus</location>
    </subcellularLocation>
</comment>
<dbReference type="EnsemblPlants" id="evm.model.01.2795">
    <property type="protein sequence ID" value="cds.evm.model.01.2795"/>
    <property type="gene ID" value="evm.TU.01.2795"/>
</dbReference>
<dbReference type="GO" id="GO:0005634">
    <property type="term" value="C:nucleus"/>
    <property type="evidence" value="ECO:0007669"/>
    <property type="project" value="UniProtKB-SubCell"/>
</dbReference>
<keyword evidence="13" id="KW-1185">Reference proteome</keyword>
<keyword evidence="1 9" id="KW-0479">Metal-binding</keyword>
<feature type="domain" description="Dof-type" evidence="11">
    <location>
        <begin position="29"/>
        <end position="83"/>
    </location>
</feature>
<dbReference type="GO" id="GO:0003677">
    <property type="term" value="F:DNA binding"/>
    <property type="evidence" value="ECO:0007669"/>
    <property type="project" value="UniProtKB-UniRule"/>
</dbReference>